<dbReference type="Proteomes" id="UP001199750">
    <property type="component" value="Unassembled WGS sequence"/>
</dbReference>
<accession>A0AAW5CM93</accession>
<sequence length="720" mass="82698">MDASARLLYHDNWGDALFRTGLKQDYMLSMSGGSDKTTYYLSLGWLDEEGIMTRTDYQRFTARANINSQFTDWFNLEGNMGYTNDKSNQMMQAEGTYAINPFFYSRMIAPIFPIYKRDEQGNYILDSEGNKVFDYGEKRPFNGRTNNLATLIHDAVWNQTDNFNINVTAGTKFLRNFTFKVSGSADILNRRYTKMYNNKFGDAANVGGRGSVEALRIESLTFNQILNFNKELGLHNVSAMVGHESYRYVEKSVFAQRTGFPLEMSNDLVFGAQLEDGSSQTDEHAIEGWFGQVGYDYANRYYISGSYRRDGSSRFYKDSRWGDFWSVGASWRISQEAFMKNAKWMDNLKLKVSYGVQGNDNILDENENPYYYAWQNFFEPYPNHDFGGVIHSTTGNRDLHWEKNTNFNVGLEFGFLNRIRGEVDYFIRKGEDMLYAVPVPYSTGLPSIMQNAASMDNKGIELQLSFDILKERAFKWTLDLNLTHYKNKLTKLTQDEVWVSTKKWVEGGSIYDFWLMKWAGVDAENGDELWWYKNGDAWEKTNDYSLASKDPKSKQYVGSAIPKVYGGFTNNFSWKGLNLSVFFSYSVGGKMYDSNYQRLMHAGSLGHAWHKDILKRWRNPGDVTDVPRIEKGNRYISRSSNRFLKDASYLSLRNINLSYTLPAEWSSRVGMSSVKVFVSGDNLVTFTKLKGMDPTQAFSGVSDNTYVPNRVVSVGLNINF</sequence>
<reference evidence="1" key="1">
    <citation type="submission" date="2022-01" db="EMBL/GenBank/DDBJ databases">
        <title>Collection of gut derived symbiotic bacterial strains cultured from healthy donors.</title>
        <authorList>
            <person name="Lin H."/>
            <person name="Kohout C."/>
            <person name="Waligurski E."/>
            <person name="Pamer E.G."/>
        </authorList>
    </citation>
    <scope>NUCLEOTIDE SEQUENCE</scope>
    <source>
        <strain evidence="1">DFI.1.149</strain>
    </source>
</reference>
<proteinExistence type="predicted"/>
<dbReference type="EMBL" id="JAKNDN010000057">
    <property type="protein sequence ID" value="MCG4962100.1"/>
    <property type="molecule type" value="Genomic_DNA"/>
</dbReference>
<gene>
    <name evidence="1" type="ORF">L0P03_19980</name>
</gene>
<organism evidence="1 2">
    <name type="scientific">Odoribacter splanchnicus</name>
    <dbReference type="NCBI Taxonomy" id="28118"/>
    <lineage>
        <taxon>Bacteria</taxon>
        <taxon>Pseudomonadati</taxon>
        <taxon>Bacteroidota</taxon>
        <taxon>Bacteroidia</taxon>
        <taxon>Bacteroidales</taxon>
        <taxon>Odoribacteraceae</taxon>
        <taxon>Odoribacter</taxon>
    </lineage>
</organism>
<evidence type="ECO:0000313" key="1">
    <source>
        <dbReference type="EMBL" id="MCG4962100.1"/>
    </source>
</evidence>
<protein>
    <submittedName>
        <fullName evidence="1">SusC/RagA family TonB-linked outer membrane protein</fullName>
    </submittedName>
</protein>
<dbReference type="RefSeq" id="WP_217778968.1">
    <property type="nucleotide sequence ID" value="NZ_JAHOOV010000043.1"/>
</dbReference>
<dbReference type="AlphaFoldDB" id="A0AAW5CM93"/>
<dbReference type="InterPro" id="IPR023996">
    <property type="entry name" value="TonB-dep_OMP_SusC/RagA"/>
</dbReference>
<dbReference type="NCBIfam" id="TIGR04056">
    <property type="entry name" value="OMP_RagA_SusC"/>
    <property type="match status" value="1"/>
</dbReference>
<evidence type="ECO:0000313" key="2">
    <source>
        <dbReference type="Proteomes" id="UP001199750"/>
    </source>
</evidence>
<comment type="caution">
    <text evidence="1">The sequence shown here is derived from an EMBL/GenBank/DDBJ whole genome shotgun (WGS) entry which is preliminary data.</text>
</comment>
<name>A0AAW5CM93_9BACT</name>